<evidence type="ECO:0000259" key="9">
    <source>
        <dbReference type="PROSITE" id="PS51352"/>
    </source>
</evidence>
<dbReference type="PROSITE" id="PS00194">
    <property type="entry name" value="THIOREDOXIN_1"/>
    <property type="match status" value="1"/>
</dbReference>
<dbReference type="GO" id="GO:0047134">
    <property type="term" value="F:protein-disulfide reductase [NAD(P)H] activity"/>
    <property type="evidence" value="ECO:0007669"/>
    <property type="project" value="UniProtKB-EC"/>
</dbReference>
<dbReference type="SUPFAM" id="SSF52833">
    <property type="entry name" value="Thioredoxin-like"/>
    <property type="match status" value="1"/>
</dbReference>
<feature type="domain" description="Thioredoxin" evidence="9">
    <location>
        <begin position="479"/>
        <end position="601"/>
    </location>
</feature>
<dbReference type="Pfam" id="PF13899">
    <property type="entry name" value="Thioredoxin_7"/>
    <property type="match status" value="1"/>
</dbReference>
<feature type="transmembrane region" description="Helical" evidence="8">
    <location>
        <begin position="349"/>
        <end position="372"/>
    </location>
</feature>
<evidence type="ECO:0000313" key="11">
    <source>
        <dbReference type="Proteomes" id="UP001596379"/>
    </source>
</evidence>
<reference evidence="11" key="1">
    <citation type="journal article" date="2019" name="Int. J. Syst. Evol. Microbiol.">
        <title>The Global Catalogue of Microorganisms (GCM) 10K type strain sequencing project: providing services to taxonomists for standard genome sequencing and annotation.</title>
        <authorList>
            <consortium name="The Broad Institute Genomics Platform"/>
            <consortium name="The Broad Institute Genome Sequencing Center for Infectious Disease"/>
            <person name="Wu L."/>
            <person name="Ma J."/>
        </authorList>
    </citation>
    <scope>NUCLEOTIDE SEQUENCE [LARGE SCALE GENOMIC DNA]</scope>
    <source>
        <strain evidence="11">CCUG 36956</strain>
    </source>
</reference>
<dbReference type="InterPro" id="IPR028250">
    <property type="entry name" value="DsbDN"/>
</dbReference>
<dbReference type="PANTHER" id="PTHR32234">
    <property type="entry name" value="THIOL:DISULFIDE INTERCHANGE PROTEIN DSBD"/>
    <property type="match status" value="1"/>
</dbReference>
<proteinExistence type="predicted"/>
<dbReference type="PANTHER" id="PTHR32234:SF0">
    <property type="entry name" value="THIOL:DISULFIDE INTERCHANGE PROTEIN DSBD"/>
    <property type="match status" value="1"/>
</dbReference>
<gene>
    <name evidence="10" type="primary">dsbD</name>
    <name evidence="10" type="ORF">ACFQO0_09380</name>
</gene>
<evidence type="ECO:0000313" key="10">
    <source>
        <dbReference type="EMBL" id="MFC7298646.1"/>
    </source>
</evidence>
<evidence type="ECO:0000256" key="6">
    <source>
        <dbReference type="ARBA" id="ARBA00023136"/>
    </source>
</evidence>
<evidence type="ECO:0000256" key="5">
    <source>
        <dbReference type="ARBA" id="ARBA00022989"/>
    </source>
</evidence>
<dbReference type="InterPro" id="IPR036249">
    <property type="entry name" value="Thioredoxin-like_sf"/>
</dbReference>
<keyword evidence="11" id="KW-1185">Reference proteome</keyword>
<evidence type="ECO:0000256" key="3">
    <source>
        <dbReference type="ARBA" id="ARBA00022692"/>
    </source>
</evidence>
<keyword evidence="3 8" id="KW-0812">Transmembrane</keyword>
<dbReference type="SUPFAM" id="SSF74863">
    <property type="entry name" value="Thiol:disulfide interchange protein DsbD, N-terminal domain (DsbD-alpha)"/>
    <property type="match status" value="1"/>
</dbReference>
<dbReference type="Pfam" id="PF11412">
    <property type="entry name" value="DsbD_N"/>
    <property type="match status" value="1"/>
</dbReference>
<organism evidence="10 11">
    <name type="scientific">Herminiimonas aquatilis</name>
    <dbReference type="NCBI Taxonomy" id="345342"/>
    <lineage>
        <taxon>Bacteria</taxon>
        <taxon>Pseudomonadati</taxon>
        <taxon>Pseudomonadota</taxon>
        <taxon>Betaproteobacteria</taxon>
        <taxon>Burkholderiales</taxon>
        <taxon>Oxalobacteraceae</taxon>
        <taxon>Herminiimonas</taxon>
    </lineage>
</organism>
<protein>
    <submittedName>
        <fullName evidence="10">Protein-disulfide reductase DsbD</fullName>
        <ecNumber evidence="10">1.8.1.8</ecNumber>
    </submittedName>
</protein>
<comment type="subcellular location">
    <subcellularLocation>
        <location evidence="1">Cell membrane</location>
        <topology evidence="1">Multi-pass membrane protein</topology>
    </subcellularLocation>
</comment>
<evidence type="ECO:0000256" key="1">
    <source>
        <dbReference type="ARBA" id="ARBA00004651"/>
    </source>
</evidence>
<feature type="transmembrane region" description="Helical" evidence="8">
    <location>
        <begin position="228"/>
        <end position="252"/>
    </location>
</feature>
<accession>A0ABW2J6K1</accession>
<dbReference type="InterPro" id="IPR013766">
    <property type="entry name" value="Thioredoxin_domain"/>
</dbReference>
<dbReference type="InterPro" id="IPR003834">
    <property type="entry name" value="Cyt_c_assmbl_TM_dom"/>
</dbReference>
<keyword evidence="10" id="KW-0560">Oxidoreductase</keyword>
<dbReference type="Pfam" id="PF02683">
    <property type="entry name" value="DsbD_TM"/>
    <property type="match status" value="1"/>
</dbReference>
<dbReference type="InterPro" id="IPR035671">
    <property type="entry name" value="DsbD_gamma"/>
</dbReference>
<dbReference type="InterPro" id="IPR036929">
    <property type="entry name" value="DsbDN_sf"/>
</dbReference>
<dbReference type="Gene3D" id="3.40.30.10">
    <property type="entry name" value="Glutaredoxin"/>
    <property type="match status" value="1"/>
</dbReference>
<dbReference type="NCBIfam" id="NF001419">
    <property type="entry name" value="PRK00293.1"/>
    <property type="match status" value="1"/>
</dbReference>
<evidence type="ECO:0000256" key="4">
    <source>
        <dbReference type="ARBA" id="ARBA00022748"/>
    </source>
</evidence>
<evidence type="ECO:0000256" key="7">
    <source>
        <dbReference type="ARBA" id="ARBA00023284"/>
    </source>
</evidence>
<dbReference type="PROSITE" id="PS51352">
    <property type="entry name" value="THIOREDOXIN_2"/>
    <property type="match status" value="1"/>
</dbReference>
<name>A0ABW2J6K1_9BURK</name>
<keyword evidence="2" id="KW-1003">Cell membrane</keyword>
<keyword evidence="5 8" id="KW-1133">Transmembrane helix</keyword>
<feature type="transmembrane region" description="Helical" evidence="8">
    <location>
        <begin position="187"/>
        <end position="207"/>
    </location>
</feature>
<dbReference type="CDD" id="cd02953">
    <property type="entry name" value="DsbDgamma"/>
    <property type="match status" value="1"/>
</dbReference>
<feature type="transmembrane region" description="Helical" evidence="8">
    <location>
        <begin position="264"/>
        <end position="286"/>
    </location>
</feature>
<dbReference type="RefSeq" id="WP_382233946.1">
    <property type="nucleotide sequence ID" value="NZ_JBHTCC010000001.1"/>
</dbReference>
<keyword evidence="7" id="KW-0676">Redox-active center</keyword>
<dbReference type="InterPro" id="IPR017937">
    <property type="entry name" value="Thioredoxin_CS"/>
</dbReference>
<feature type="transmembrane region" description="Helical" evidence="8">
    <location>
        <begin position="307"/>
        <end position="337"/>
    </location>
</feature>
<sequence length="601" mass="65042">MGVLVKKTFVMLLLLVWSCVPWAWSAPSMSSAEATFLEPSEVLKLTNIESREDNLVVQTNIADQYYVYRHSLSIKDASNNNILFVIPDGEAKHDEFFGDTEIYKNASLRFQIPNIDFKLPLTLQWQGCSEGGICYPPQTQLIHSDHSANEVFRSKQLAWVSDSQETSTNDKGEDQLNAQRLTQLGPVGASIVFLGLGLLLAFAPCSLPMIPIVSTMVIGTSTSVKRNLTLTAAYVLAMASTYAVLGVVTGLAGSNVQSALQSPWLLGTFAVLFLILAASMFGWFEFQLPSYITNKLSSLSGNRAQGSIVGSVLLGFASAILVGPCMTAPLAGALLYIGQTGDAATGGFALFSLGLGMGLPLFLIAVFGTRILPKPGAWMDRMRVAFGYVMVAMAIYFGSRFLPDQIVLAASGMLGIAITVGTWFLGSHYLASRKGWTFKIVSLSVGLWSVLMVVGAASGGNSLLRPLGHFQAVSQTNSPSSVQYVPAKSAEDIDRLIQDAATRGQSTMIDFYADWCVSCHIFEKEVLGNDQVIARLKRVQVIRPDVTAHDEHDKRLLSRWGVLGPPTIIFVGADGKEKRALRSVGEINTDQFLARLDKAGM</sequence>
<evidence type="ECO:0000256" key="2">
    <source>
        <dbReference type="ARBA" id="ARBA00022475"/>
    </source>
</evidence>
<dbReference type="EC" id="1.8.1.8" evidence="10"/>
<feature type="transmembrane region" description="Helical" evidence="8">
    <location>
        <begin position="384"/>
        <end position="402"/>
    </location>
</feature>
<comment type="caution">
    <text evidence="10">The sequence shown here is derived from an EMBL/GenBank/DDBJ whole genome shotgun (WGS) entry which is preliminary data.</text>
</comment>
<dbReference type="EMBL" id="JBHTCC010000001">
    <property type="protein sequence ID" value="MFC7298646.1"/>
    <property type="molecule type" value="Genomic_DNA"/>
</dbReference>
<dbReference type="Gene3D" id="2.60.40.1250">
    <property type="entry name" value="Thiol:disulfide interchange protein DsbD, N-terminal domain"/>
    <property type="match status" value="1"/>
</dbReference>
<feature type="transmembrane region" description="Helical" evidence="8">
    <location>
        <begin position="408"/>
        <end position="426"/>
    </location>
</feature>
<keyword evidence="4" id="KW-0201">Cytochrome c-type biogenesis</keyword>
<evidence type="ECO:0000256" key="8">
    <source>
        <dbReference type="SAM" id="Phobius"/>
    </source>
</evidence>
<feature type="transmembrane region" description="Helical" evidence="8">
    <location>
        <begin position="438"/>
        <end position="457"/>
    </location>
</feature>
<keyword evidence="6 8" id="KW-0472">Membrane</keyword>
<dbReference type="Proteomes" id="UP001596379">
    <property type="component" value="Unassembled WGS sequence"/>
</dbReference>